<dbReference type="PANTHER" id="PTHR16160">
    <property type="entry name" value="FERMITIN 2-RELATED"/>
    <property type="match status" value="1"/>
</dbReference>
<dbReference type="GO" id="GO:0033622">
    <property type="term" value="P:integrin activation"/>
    <property type="evidence" value="ECO:0007669"/>
    <property type="project" value="TreeGrafter"/>
</dbReference>
<dbReference type="GO" id="GO:0007160">
    <property type="term" value="P:cell-matrix adhesion"/>
    <property type="evidence" value="ECO:0007669"/>
    <property type="project" value="TreeGrafter"/>
</dbReference>
<dbReference type="Pfam" id="PF00169">
    <property type="entry name" value="PH"/>
    <property type="match status" value="1"/>
</dbReference>
<feature type="domain" description="FERM central" evidence="2">
    <location>
        <begin position="63"/>
        <end position="329"/>
    </location>
</feature>
<feature type="domain" description="PH" evidence="1">
    <location>
        <begin position="171"/>
        <end position="239"/>
    </location>
</feature>
<dbReference type="GO" id="GO:0030055">
    <property type="term" value="C:cell-substrate junction"/>
    <property type="evidence" value="ECO:0007669"/>
    <property type="project" value="TreeGrafter"/>
</dbReference>
<dbReference type="PANTHER" id="PTHR16160:SF1">
    <property type="entry name" value="FERMITIN FAMILY HOMOLOG 3"/>
    <property type="match status" value="1"/>
</dbReference>
<dbReference type="GO" id="GO:0033632">
    <property type="term" value="P:regulation of cell-cell adhesion mediated by integrin"/>
    <property type="evidence" value="ECO:0007669"/>
    <property type="project" value="TreeGrafter"/>
</dbReference>
<dbReference type="Pfam" id="PF00373">
    <property type="entry name" value="FERM_M"/>
    <property type="match status" value="1"/>
</dbReference>
<dbReference type="GeneTree" id="ENSGT00390000013444"/>
<dbReference type="Proteomes" id="UP000694402">
    <property type="component" value="Unassembled WGS sequence"/>
</dbReference>
<dbReference type="Ensembl" id="ENSOTST00005076139.2">
    <property type="protein sequence ID" value="ENSOTSP00005070127.2"/>
    <property type="gene ID" value="ENSOTSG00005033239.2"/>
</dbReference>
<organism evidence="3 4">
    <name type="scientific">Oncorhynchus tshawytscha</name>
    <name type="common">Chinook salmon</name>
    <name type="synonym">Salmo tshawytscha</name>
    <dbReference type="NCBI Taxonomy" id="74940"/>
    <lineage>
        <taxon>Eukaryota</taxon>
        <taxon>Metazoa</taxon>
        <taxon>Chordata</taxon>
        <taxon>Craniata</taxon>
        <taxon>Vertebrata</taxon>
        <taxon>Euteleostomi</taxon>
        <taxon>Actinopterygii</taxon>
        <taxon>Neopterygii</taxon>
        <taxon>Teleostei</taxon>
        <taxon>Protacanthopterygii</taxon>
        <taxon>Salmoniformes</taxon>
        <taxon>Salmonidae</taxon>
        <taxon>Salmoninae</taxon>
        <taxon>Oncorhynchus</taxon>
    </lineage>
</organism>
<proteinExistence type="predicted"/>
<evidence type="ECO:0000313" key="4">
    <source>
        <dbReference type="Proteomes" id="UP000694402"/>
    </source>
</evidence>
<dbReference type="GO" id="GO:0070527">
    <property type="term" value="P:platelet aggregation"/>
    <property type="evidence" value="ECO:0007669"/>
    <property type="project" value="TreeGrafter"/>
</dbReference>
<dbReference type="Gene3D" id="2.30.29.30">
    <property type="entry name" value="Pleckstrin-homology domain (PH domain)/Phosphotyrosine-binding domain (PTB)"/>
    <property type="match status" value="2"/>
</dbReference>
<dbReference type="InterPro" id="IPR011993">
    <property type="entry name" value="PH-like_dom_sf"/>
</dbReference>
<dbReference type="SUPFAM" id="SSF50729">
    <property type="entry name" value="PH domain-like"/>
    <property type="match status" value="2"/>
</dbReference>
<evidence type="ECO:0000313" key="3">
    <source>
        <dbReference type="Ensembl" id="ENSOTSP00005070127.2"/>
    </source>
</evidence>
<dbReference type="InterPro" id="IPR037843">
    <property type="entry name" value="Kindlin/fermitin"/>
</dbReference>
<reference evidence="3" key="1">
    <citation type="submission" date="2025-08" db="UniProtKB">
        <authorList>
            <consortium name="Ensembl"/>
        </authorList>
    </citation>
    <scope>IDENTIFICATION</scope>
</reference>
<sequence>MPVHFADSPQTEAVYKMLSVSLPAPEMLSEGLSIISFFYLMVAMNCAVCNRSLYLPCLRLQYDAVRLTQMFEQARWAILLEDVACTEEEMMLFAALQVNKQELSPKTDSLDECLQTHTHTSKHTLTAATVILTCSLTQTYNCVPFPMLLKTLRILVCFISLSPRPKRLTLKGYKQFWFTFNNTSISYYKSKEESLTEPIQQMNLKGCEVVPDVSVAGQKFCIRLLIPGAQGMNEELQYSRWMAACRLASKGKTLADSSFSNEVQNIQSFLTYDIINTHGLVSPRNHKKYKSKQLTPRILEAYQNVAQLSLTDALLRFLQIWQALPEFGVCYLVVRFKGCRKDEVLGVTNNHLTRIDLGTGDVVKTWRYNTMKQWNVNWDIQQLHVAIEFNGNLNIAFSCVTATCKIVHEYIRGYIFIATHTREQTEVLNQELFYKLTGGHEAL</sequence>
<dbReference type="GO" id="GO:0005178">
    <property type="term" value="F:integrin binding"/>
    <property type="evidence" value="ECO:0007669"/>
    <property type="project" value="TreeGrafter"/>
</dbReference>
<reference evidence="3" key="2">
    <citation type="submission" date="2025-09" db="UniProtKB">
        <authorList>
            <consortium name="Ensembl"/>
        </authorList>
    </citation>
    <scope>IDENTIFICATION</scope>
</reference>
<dbReference type="SUPFAM" id="SSF47031">
    <property type="entry name" value="Second domain of FERM"/>
    <property type="match status" value="1"/>
</dbReference>
<name>A0A8C8HUE2_ONCTS</name>
<dbReference type="InterPro" id="IPR001849">
    <property type="entry name" value="PH_domain"/>
</dbReference>
<dbReference type="InterPro" id="IPR019748">
    <property type="entry name" value="FERM_central"/>
</dbReference>
<evidence type="ECO:0000259" key="1">
    <source>
        <dbReference type="Pfam" id="PF00169"/>
    </source>
</evidence>
<dbReference type="InterPro" id="IPR035963">
    <property type="entry name" value="FERM_2"/>
</dbReference>
<dbReference type="GO" id="GO:0007229">
    <property type="term" value="P:integrin-mediated signaling pathway"/>
    <property type="evidence" value="ECO:0007669"/>
    <property type="project" value="InterPro"/>
</dbReference>
<keyword evidence="4" id="KW-1185">Reference proteome</keyword>
<protein>
    <submittedName>
        <fullName evidence="3">Uncharacterized protein</fullName>
    </submittedName>
</protein>
<dbReference type="GO" id="GO:0007159">
    <property type="term" value="P:leukocyte cell-cell adhesion"/>
    <property type="evidence" value="ECO:0007669"/>
    <property type="project" value="TreeGrafter"/>
</dbReference>
<dbReference type="AlphaFoldDB" id="A0A8C8HUE2"/>
<evidence type="ECO:0000259" key="2">
    <source>
        <dbReference type="Pfam" id="PF00373"/>
    </source>
</evidence>
<accession>A0A8C8HUE2</accession>